<dbReference type="AlphaFoldDB" id="A0AAE0M2W4"/>
<evidence type="ECO:0000313" key="1">
    <source>
        <dbReference type="EMBL" id="KAK3317162.1"/>
    </source>
</evidence>
<dbReference type="Proteomes" id="UP001286456">
    <property type="component" value="Unassembled WGS sequence"/>
</dbReference>
<sequence length="324" mass="37745">MAAASTFPLFQLLPAELSDRIWNDALPGDALPENFNIRSFLNVYRKGCWQPRHLTPAEPGFDATNDENNLTLEFRHQLLGGLQFEIPLAFVNNEARRVVLAWIRRLDEFGTKFLMRARVSSGDACATRDPVWVRPFNLWQDALYIPAESWADFLAEPVNRLFEPDLLERTVDVRQRIGQIAISEALFRKEAESLSEILDYYSYIDTLYIASDDEQLDLHVLPSTDDGITGEWWCEFDDDELGYELIFNYSDQCFEFMDSNNWETADEHVLDLCREVSGDFSAALFSLDIQHFRIQKVKLQRGLWPQVLRYRGRSFVDWEHRSQI</sequence>
<reference evidence="1" key="1">
    <citation type="journal article" date="2023" name="Mol. Phylogenet. Evol.">
        <title>Genome-scale phylogeny and comparative genomics of the fungal order Sordariales.</title>
        <authorList>
            <person name="Hensen N."/>
            <person name="Bonometti L."/>
            <person name="Westerberg I."/>
            <person name="Brannstrom I.O."/>
            <person name="Guillou S."/>
            <person name="Cros-Aarteil S."/>
            <person name="Calhoun S."/>
            <person name="Haridas S."/>
            <person name="Kuo A."/>
            <person name="Mondo S."/>
            <person name="Pangilinan J."/>
            <person name="Riley R."/>
            <person name="LaButti K."/>
            <person name="Andreopoulos B."/>
            <person name="Lipzen A."/>
            <person name="Chen C."/>
            <person name="Yan M."/>
            <person name="Daum C."/>
            <person name="Ng V."/>
            <person name="Clum A."/>
            <person name="Steindorff A."/>
            <person name="Ohm R.A."/>
            <person name="Martin F."/>
            <person name="Silar P."/>
            <person name="Natvig D.O."/>
            <person name="Lalanne C."/>
            <person name="Gautier V."/>
            <person name="Ament-Velasquez S.L."/>
            <person name="Kruys A."/>
            <person name="Hutchinson M.I."/>
            <person name="Powell A.J."/>
            <person name="Barry K."/>
            <person name="Miller A.N."/>
            <person name="Grigoriev I.V."/>
            <person name="Debuchy R."/>
            <person name="Gladieux P."/>
            <person name="Hiltunen Thoren M."/>
            <person name="Johannesson H."/>
        </authorList>
    </citation>
    <scope>NUCLEOTIDE SEQUENCE</scope>
    <source>
        <strain evidence="1">SMH4131-1</strain>
    </source>
</reference>
<dbReference type="EMBL" id="JAUEPO010000008">
    <property type="protein sequence ID" value="KAK3317162.1"/>
    <property type="molecule type" value="Genomic_DNA"/>
</dbReference>
<name>A0AAE0M2W4_9PEZI</name>
<proteinExistence type="predicted"/>
<protein>
    <submittedName>
        <fullName evidence="1">Uncharacterized protein</fullName>
    </submittedName>
</protein>
<evidence type="ECO:0000313" key="2">
    <source>
        <dbReference type="Proteomes" id="UP001286456"/>
    </source>
</evidence>
<organism evidence="1 2">
    <name type="scientific">Cercophora scortea</name>
    <dbReference type="NCBI Taxonomy" id="314031"/>
    <lineage>
        <taxon>Eukaryota</taxon>
        <taxon>Fungi</taxon>
        <taxon>Dikarya</taxon>
        <taxon>Ascomycota</taxon>
        <taxon>Pezizomycotina</taxon>
        <taxon>Sordariomycetes</taxon>
        <taxon>Sordariomycetidae</taxon>
        <taxon>Sordariales</taxon>
        <taxon>Lasiosphaeriaceae</taxon>
        <taxon>Cercophora</taxon>
    </lineage>
</organism>
<gene>
    <name evidence="1" type="ORF">B0T19DRAFT_389975</name>
</gene>
<reference evidence="1" key="2">
    <citation type="submission" date="2023-06" db="EMBL/GenBank/DDBJ databases">
        <authorList>
            <consortium name="Lawrence Berkeley National Laboratory"/>
            <person name="Haridas S."/>
            <person name="Hensen N."/>
            <person name="Bonometti L."/>
            <person name="Westerberg I."/>
            <person name="Brannstrom I.O."/>
            <person name="Guillou S."/>
            <person name="Cros-Aarteil S."/>
            <person name="Calhoun S."/>
            <person name="Kuo A."/>
            <person name="Mondo S."/>
            <person name="Pangilinan J."/>
            <person name="Riley R."/>
            <person name="Labutti K."/>
            <person name="Andreopoulos B."/>
            <person name="Lipzen A."/>
            <person name="Chen C."/>
            <person name="Yanf M."/>
            <person name="Daum C."/>
            <person name="Ng V."/>
            <person name="Clum A."/>
            <person name="Steindorff A."/>
            <person name="Ohm R."/>
            <person name="Martin F."/>
            <person name="Silar P."/>
            <person name="Natvig D."/>
            <person name="Lalanne C."/>
            <person name="Gautier V."/>
            <person name="Ament-Velasquez S.L."/>
            <person name="Kruys A."/>
            <person name="Hutchinson M.I."/>
            <person name="Powell A.J."/>
            <person name="Barry K."/>
            <person name="Miller A.N."/>
            <person name="Grigoriev I.V."/>
            <person name="Debuchy R."/>
            <person name="Gladieux P."/>
            <person name="Thoren M.H."/>
            <person name="Johannesson H."/>
        </authorList>
    </citation>
    <scope>NUCLEOTIDE SEQUENCE</scope>
    <source>
        <strain evidence="1">SMH4131-1</strain>
    </source>
</reference>
<keyword evidence="2" id="KW-1185">Reference proteome</keyword>
<comment type="caution">
    <text evidence="1">The sequence shown here is derived from an EMBL/GenBank/DDBJ whole genome shotgun (WGS) entry which is preliminary data.</text>
</comment>
<accession>A0AAE0M2W4</accession>